<evidence type="ECO:0000259" key="7">
    <source>
        <dbReference type="Pfam" id="PF02668"/>
    </source>
</evidence>
<evidence type="ECO:0000256" key="3">
    <source>
        <dbReference type="ARBA" id="ARBA00022723"/>
    </source>
</evidence>
<comment type="caution">
    <text evidence="9">The sequence shown here is derived from an EMBL/GenBank/DDBJ whole genome shotgun (WGS) entry which is preliminary data.</text>
</comment>
<dbReference type="SUPFAM" id="SSF51197">
    <property type="entry name" value="Clavaminate synthase-like"/>
    <property type="match status" value="1"/>
</dbReference>
<keyword evidence="6" id="KW-0408">Iron</keyword>
<evidence type="ECO:0000259" key="8">
    <source>
        <dbReference type="Pfam" id="PF06155"/>
    </source>
</evidence>
<evidence type="ECO:0000256" key="1">
    <source>
        <dbReference type="ARBA" id="ARBA00001954"/>
    </source>
</evidence>
<dbReference type="Pfam" id="PF02668">
    <property type="entry name" value="TauD"/>
    <property type="match status" value="1"/>
</dbReference>
<dbReference type="PANTHER" id="PTHR10696:SF25">
    <property type="entry name" value="OXIDOREDUCTASE AIM17-RELATED"/>
    <property type="match status" value="1"/>
</dbReference>
<evidence type="ECO:0000313" key="9">
    <source>
        <dbReference type="EMBL" id="CAE7938396.1"/>
    </source>
</evidence>
<comment type="cofactor">
    <cofactor evidence="1">
        <name>Fe(2+)</name>
        <dbReference type="ChEBI" id="CHEBI:29033"/>
    </cofactor>
</comment>
<protein>
    <recommendedName>
        <fullName evidence="11">Gamma-butyrobetaine dioxygenase</fullName>
    </recommendedName>
</protein>
<organism evidence="9 10">
    <name type="scientific">Symbiodinium necroappetens</name>
    <dbReference type="NCBI Taxonomy" id="1628268"/>
    <lineage>
        <taxon>Eukaryota</taxon>
        <taxon>Sar</taxon>
        <taxon>Alveolata</taxon>
        <taxon>Dinophyceae</taxon>
        <taxon>Suessiales</taxon>
        <taxon>Symbiodiniaceae</taxon>
        <taxon>Symbiodinium</taxon>
    </lineage>
</organism>
<dbReference type="GO" id="GO:0045329">
    <property type="term" value="P:carnitine biosynthetic process"/>
    <property type="evidence" value="ECO:0007669"/>
    <property type="project" value="UniProtKB-KW"/>
</dbReference>
<dbReference type="EMBL" id="CAJNJA010086252">
    <property type="protein sequence ID" value="CAE7938396.1"/>
    <property type="molecule type" value="Genomic_DNA"/>
</dbReference>
<evidence type="ECO:0008006" key="11">
    <source>
        <dbReference type="Google" id="ProtNLM"/>
    </source>
</evidence>
<gene>
    <name evidence="9" type="ORF">SNEC2469_LOCUS33137</name>
</gene>
<dbReference type="Proteomes" id="UP000601435">
    <property type="component" value="Unassembled WGS sequence"/>
</dbReference>
<accession>A0A813C2G6</accession>
<name>A0A813C2G6_9DINO</name>
<dbReference type="GO" id="GO:0050353">
    <property type="term" value="F:trimethyllysine dioxygenase activity"/>
    <property type="evidence" value="ECO:0007669"/>
    <property type="project" value="UniProtKB-EC"/>
</dbReference>
<dbReference type="GO" id="GO:0005739">
    <property type="term" value="C:mitochondrion"/>
    <property type="evidence" value="ECO:0007669"/>
    <property type="project" value="TreeGrafter"/>
</dbReference>
<proteinExistence type="inferred from homology"/>
<sequence>MSQRVAQAVKTAAGRISLVFPDKAPIELHPLWLRLNDPSQATRNQQRLFEMSSVVTGGISPSVDHCTSAESELHVSWSDGLQSQYPWSWLERQMQPNTVERFLWRKGFSQFLPEIPYTSLNSRMGKLQLCSYLERYGLGVIRGVDIETGMVAKVGNQIGNVRVTNYGSIFDVQDKGVQMLHCLESAEEGGATMFIDGFRVAEELRIQDPEAFRMLAATSHPFEYRDPDEGVLLRATAPVIQLDQANDVQRITFNNRSAAALPASFPNLEEYYRAWAAFDFLANSDDYAVKLLMRPGDLAIWLNGRVMHGRESYCAGGRRHIQGAYLDQDEIHSSVMAALAEGVDISSFDVHKLAANICMEVLSSLRRTAEEDPFREALKLATAARRSGAGSDIILACLMHAASRPHTLEIWTQVAQANFRQLLDLGETISPLARMGFSAEVVAFSQKVEDGWRFDGLSREEQQKFLAIPEAEMLLQCIRACRDGMAPSMPDSFHGLLHEHFQQQSK</sequence>
<evidence type="ECO:0000313" key="10">
    <source>
        <dbReference type="Proteomes" id="UP000601435"/>
    </source>
</evidence>
<dbReference type="InterPro" id="IPR050411">
    <property type="entry name" value="AlphaKG_dependent_hydroxylases"/>
</dbReference>
<dbReference type="Gene3D" id="3.60.130.10">
    <property type="entry name" value="Clavaminate synthase-like"/>
    <property type="match status" value="1"/>
</dbReference>
<reference evidence="9" key="1">
    <citation type="submission" date="2021-02" db="EMBL/GenBank/DDBJ databases">
        <authorList>
            <person name="Dougan E. K."/>
            <person name="Rhodes N."/>
            <person name="Thang M."/>
            <person name="Chan C."/>
        </authorList>
    </citation>
    <scope>NUCLEOTIDE SEQUENCE</scope>
</reference>
<dbReference type="InterPro" id="IPR010376">
    <property type="entry name" value="GBBH-like_N"/>
</dbReference>
<dbReference type="PANTHER" id="PTHR10696">
    <property type="entry name" value="GAMMA-BUTYROBETAINE HYDROXYLASE-RELATED"/>
    <property type="match status" value="1"/>
</dbReference>
<dbReference type="InterPro" id="IPR038492">
    <property type="entry name" value="GBBH-like_N_sf"/>
</dbReference>
<dbReference type="OrthoDB" id="408401at2759"/>
<keyword evidence="10" id="KW-1185">Reference proteome</keyword>
<feature type="domain" description="Gamma-butyrobetaine hydroxylase-like N-terminal" evidence="8">
    <location>
        <begin position="11"/>
        <end position="90"/>
    </location>
</feature>
<dbReference type="GO" id="GO:0046872">
    <property type="term" value="F:metal ion binding"/>
    <property type="evidence" value="ECO:0007669"/>
    <property type="project" value="UniProtKB-KW"/>
</dbReference>
<dbReference type="InterPro" id="IPR042098">
    <property type="entry name" value="TauD-like_sf"/>
</dbReference>
<dbReference type="Gene3D" id="3.30.2020.30">
    <property type="match status" value="1"/>
</dbReference>
<feature type="domain" description="TauD/TfdA-like" evidence="7">
    <location>
        <begin position="176"/>
        <end position="325"/>
    </location>
</feature>
<keyword evidence="3" id="KW-0479">Metal-binding</keyword>
<dbReference type="InterPro" id="IPR003819">
    <property type="entry name" value="TauD/TfdA-like"/>
</dbReference>
<evidence type="ECO:0000256" key="5">
    <source>
        <dbReference type="ARBA" id="ARBA00023002"/>
    </source>
</evidence>
<dbReference type="Pfam" id="PF06155">
    <property type="entry name" value="GBBH-like_N"/>
    <property type="match status" value="1"/>
</dbReference>
<keyword evidence="5" id="KW-0560">Oxidoreductase</keyword>
<evidence type="ECO:0000256" key="6">
    <source>
        <dbReference type="ARBA" id="ARBA00023004"/>
    </source>
</evidence>
<evidence type="ECO:0000256" key="4">
    <source>
        <dbReference type="ARBA" id="ARBA00022964"/>
    </source>
</evidence>
<dbReference type="AlphaFoldDB" id="A0A813C2G6"/>
<evidence type="ECO:0000256" key="2">
    <source>
        <dbReference type="ARBA" id="ARBA00008654"/>
    </source>
</evidence>
<keyword evidence="4" id="KW-0223">Dioxygenase</keyword>
<comment type="similarity">
    <text evidence="2">Belongs to the gamma-BBH/TMLD family.</text>
</comment>